<dbReference type="EMBL" id="OU963870">
    <property type="protein sequence ID" value="CAH0396260.1"/>
    <property type="molecule type" value="Genomic_DNA"/>
</dbReference>
<evidence type="ECO:0000313" key="2">
    <source>
        <dbReference type="Proteomes" id="UP001152759"/>
    </source>
</evidence>
<dbReference type="InterPro" id="IPR023795">
    <property type="entry name" value="Serpin_CS"/>
</dbReference>
<keyword evidence="2" id="KW-1185">Reference proteome</keyword>
<name>A0A9P0APE0_BEMTA</name>
<sequence>MMMCLMSAPYPQEDPKRFIVDRPFYYALRVDYGSTHAHLFQGAVPMAVEFFSMPIPEPPPKPFHVDRPFYYSVRAETASGSIDLFQGVAPMPHD</sequence>
<evidence type="ECO:0000313" key="1">
    <source>
        <dbReference type="EMBL" id="CAH0396260.1"/>
    </source>
</evidence>
<proteinExistence type="predicted"/>
<accession>A0A9P0APE0</accession>
<organism evidence="1 2">
    <name type="scientific">Bemisia tabaci</name>
    <name type="common">Sweetpotato whitefly</name>
    <name type="synonym">Aleurodes tabaci</name>
    <dbReference type="NCBI Taxonomy" id="7038"/>
    <lineage>
        <taxon>Eukaryota</taxon>
        <taxon>Metazoa</taxon>
        <taxon>Ecdysozoa</taxon>
        <taxon>Arthropoda</taxon>
        <taxon>Hexapoda</taxon>
        <taxon>Insecta</taxon>
        <taxon>Pterygota</taxon>
        <taxon>Neoptera</taxon>
        <taxon>Paraneoptera</taxon>
        <taxon>Hemiptera</taxon>
        <taxon>Sternorrhyncha</taxon>
        <taxon>Aleyrodoidea</taxon>
        <taxon>Aleyrodidae</taxon>
        <taxon>Aleyrodinae</taxon>
        <taxon>Bemisia</taxon>
    </lineage>
</organism>
<dbReference type="PROSITE" id="PS00284">
    <property type="entry name" value="SERPIN"/>
    <property type="match status" value="2"/>
</dbReference>
<reference evidence="1" key="1">
    <citation type="submission" date="2021-12" db="EMBL/GenBank/DDBJ databases">
        <authorList>
            <person name="King R."/>
        </authorList>
    </citation>
    <scope>NUCLEOTIDE SEQUENCE</scope>
</reference>
<dbReference type="AlphaFoldDB" id="A0A9P0APE0"/>
<protein>
    <submittedName>
        <fullName evidence="1">Uncharacterized protein</fullName>
    </submittedName>
</protein>
<dbReference type="Proteomes" id="UP001152759">
    <property type="component" value="Chromosome 9"/>
</dbReference>
<gene>
    <name evidence="1" type="ORF">BEMITA_LOCUS14347</name>
</gene>